<comment type="function">
    <text evidence="5">Methylates the class 1 translation termination release factors RF1/PrfA and RF2/PrfB on the glutamine residue of the universally conserved GGQ motif.</text>
</comment>
<feature type="binding site" evidence="5">
    <location>
        <position position="207"/>
    </location>
    <ligand>
        <name>S-adenosyl-L-methionine</name>
        <dbReference type="ChEBI" id="CHEBI:59789"/>
    </ligand>
</feature>
<dbReference type="Gene3D" id="1.10.8.10">
    <property type="entry name" value="DNA helicase RuvA subunit, C-terminal domain"/>
    <property type="match status" value="1"/>
</dbReference>
<keyword evidence="3 5" id="KW-0949">S-adenosyl-L-methionine</keyword>
<feature type="domain" description="Release factor glutamine methyltransferase N-terminal" evidence="7">
    <location>
        <begin position="19"/>
        <end position="89"/>
    </location>
</feature>
<evidence type="ECO:0000256" key="4">
    <source>
        <dbReference type="ARBA" id="ARBA00048391"/>
    </source>
</evidence>
<evidence type="ECO:0000256" key="3">
    <source>
        <dbReference type="ARBA" id="ARBA00022691"/>
    </source>
</evidence>
<proteinExistence type="inferred from homology"/>
<feature type="domain" description="Methyltransferase small" evidence="6">
    <location>
        <begin position="131"/>
        <end position="212"/>
    </location>
</feature>
<dbReference type="PROSITE" id="PS00092">
    <property type="entry name" value="N6_MTASE"/>
    <property type="match status" value="1"/>
</dbReference>
<dbReference type="EMBL" id="QZJZ01000092">
    <property type="protein sequence ID" value="RJP56695.1"/>
    <property type="molecule type" value="Genomic_DNA"/>
</dbReference>
<dbReference type="InterPro" id="IPR019874">
    <property type="entry name" value="RF_methyltr_PrmC"/>
</dbReference>
<dbReference type="InterPro" id="IPR007848">
    <property type="entry name" value="Small_mtfrase_dom"/>
</dbReference>
<dbReference type="InterPro" id="IPR050320">
    <property type="entry name" value="N5-glutamine_MTase"/>
</dbReference>
<evidence type="ECO:0000259" key="7">
    <source>
        <dbReference type="Pfam" id="PF17827"/>
    </source>
</evidence>
<feature type="binding site" evidence="5">
    <location>
        <begin position="207"/>
        <end position="210"/>
    </location>
    <ligand>
        <name>substrate</name>
    </ligand>
</feature>
<dbReference type="Proteomes" id="UP000266426">
    <property type="component" value="Unassembled WGS sequence"/>
</dbReference>
<dbReference type="AlphaFoldDB" id="A0A3A4QRQ3"/>
<gene>
    <name evidence="5 8" type="primary">prmC</name>
    <name evidence="8" type="ORF">C4541_11855</name>
</gene>
<dbReference type="NCBIfam" id="TIGR00536">
    <property type="entry name" value="hemK_fam"/>
    <property type="match status" value="1"/>
</dbReference>
<reference evidence="8 9" key="1">
    <citation type="journal article" date="2017" name="ISME J.">
        <title>Energy and carbon metabolisms in a deep terrestrial subsurface fluid microbial community.</title>
        <authorList>
            <person name="Momper L."/>
            <person name="Jungbluth S.P."/>
            <person name="Lee M.D."/>
            <person name="Amend J.P."/>
        </authorList>
    </citation>
    <scope>NUCLEOTIDE SEQUENCE [LARGE SCALE GENOMIC DNA]</scope>
    <source>
        <strain evidence="8">SURF_26</strain>
    </source>
</reference>
<evidence type="ECO:0000256" key="5">
    <source>
        <dbReference type="HAMAP-Rule" id="MF_02126"/>
    </source>
</evidence>
<dbReference type="CDD" id="cd02440">
    <property type="entry name" value="AdoMet_MTases"/>
    <property type="match status" value="1"/>
</dbReference>
<dbReference type="InterPro" id="IPR029063">
    <property type="entry name" value="SAM-dependent_MTases_sf"/>
</dbReference>
<dbReference type="Pfam" id="PF17827">
    <property type="entry name" value="PrmC_N"/>
    <property type="match status" value="1"/>
</dbReference>
<evidence type="ECO:0000313" key="8">
    <source>
        <dbReference type="EMBL" id="RJP56695.1"/>
    </source>
</evidence>
<evidence type="ECO:0000256" key="1">
    <source>
        <dbReference type="ARBA" id="ARBA00022603"/>
    </source>
</evidence>
<dbReference type="SUPFAM" id="SSF53335">
    <property type="entry name" value="S-adenosyl-L-methionine-dependent methyltransferases"/>
    <property type="match status" value="1"/>
</dbReference>
<dbReference type="GO" id="GO:0032259">
    <property type="term" value="P:methylation"/>
    <property type="evidence" value="ECO:0007669"/>
    <property type="project" value="UniProtKB-KW"/>
</dbReference>
<dbReference type="PANTHER" id="PTHR18895:SF74">
    <property type="entry name" value="MTRF1L RELEASE FACTOR GLUTAMINE METHYLTRANSFERASE"/>
    <property type="match status" value="1"/>
</dbReference>
<dbReference type="GO" id="GO:0003676">
    <property type="term" value="F:nucleic acid binding"/>
    <property type="evidence" value="ECO:0007669"/>
    <property type="project" value="InterPro"/>
</dbReference>
<dbReference type="InterPro" id="IPR002052">
    <property type="entry name" value="DNA_methylase_N6_adenine_CS"/>
</dbReference>
<protein>
    <recommendedName>
        <fullName evidence="5">Release factor glutamine methyltransferase</fullName>
        <shortName evidence="5">RF MTase</shortName>
        <ecNumber evidence="5">2.1.1.297</ecNumber>
    </recommendedName>
    <alternativeName>
        <fullName evidence="5">N5-glutamine methyltransferase PrmC</fullName>
    </alternativeName>
    <alternativeName>
        <fullName evidence="5">Protein-(glutamine-N5) MTase PrmC</fullName>
    </alternativeName>
    <alternativeName>
        <fullName evidence="5">Protein-glutamine N-methyltransferase PrmC</fullName>
    </alternativeName>
</protein>
<feature type="binding site" evidence="5">
    <location>
        <position position="160"/>
    </location>
    <ligand>
        <name>S-adenosyl-L-methionine</name>
        <dbReference type="ChEBI" id="CHEBI:59789"/>
    </ligand>
</feature>
<organism evidence="8 9">
    <name type="scientific">Candidatus Auribacter fodinae</name>
    <dbReference type="NCBI Taxonomy" id="2093366"/>
    <lineage>
        <taxon>Bacteria</taxon>
        <taxon>Pseudomonadati</taxon>
        <taxon>Candidatus Auribacterota</taxon>
        <taxon>Candidatus Auribacteria</taxon>
        <taxon>Candidatus Auribacterales</taxon>
        <taxon>Candidatus Auribacteraceae</taxon>
        <taxon>Candidatus Auribacter</taxon>
    </lineage>
</organism>
<evidence type="ECO:0000256" key="2">
    <source>
        <dbReference type="ARBA" id="ARBA00022679"/>
    </source>
</evidence>
<sequence length="303" mass="34293">MAEHARQIIQNKKVWQILDVINWGKDYLEQHSVELPRLVIETLLMSVLKCKRIDLYMQHDKPLTAEELGEVKKGVLECVEGKPLQYIVGEVEFYDTILTVTQDVLIPRPETEILVDAVIRDYSSSSHDGEVSVLDIGTGSGNIAIAIAKKIENCRIFAADISSKAIEVAKKNAIRNKVEKKITFFTADIMQNWKRSSSLQFEYIVSNPPYIPENEVLPLSVRDYEPHQALFAGCDGLLFYERIVTSCSGWLKKGGKLFFEIGIHQHSRVDRLMTDNGYCNVSFINDLQGIARVARGVYQGTKE</sequence>
<comment type="caution">
    <text evidence="5">Lacks conserved residue(s) required for the propagation of feature annotation.</text>
</comment>
<dbReference type="EC" id="2.1.1.297" evidence="5"/>
<comment type="caution">
    <text evidence="8">The sequence shown here is derived from an EMBL/GenBank/DDBJ whole genome shotgun (WGS) entry which is preliminary data.</text>
</comment>
<evidence type="ECO:0000313" key="9">
    <source>
        <dbReference type="Proteomes" id="UP000266426"/>
    </source>
</evidence>
<evidence type="ECO:0000259" key="6">
    <source>
        <dbReference type="Pfam" id="PF05175"/>
    </source>
</evidence>
<feature type="binding site" evidence="5">
    <location>
        <begin position="137"/>
        <end position="141"/>
    </location>
    <ligand>
        <name>S-adenosyl-L-methionine</name>
        <dbReference type="ChEBI" id="CHEBI:59789"/>
    </ligand>
</feature>
<dbReference type="NCBIfam" id="TIGR03534">
    <property type="entry name" value="RF_mod_PrmC"/>
    <property type="match status" value="1"/>
</dbReference>
<name>A0A3A4QRQ3_9BACT</name>
<dbReference type="GO" id="GO:0102559">
    <property type="term" value="F:peptide chain release factor N(5)-glutamine methyltransferase activity"/>
    <property type="evidence" value="ECO:0007669"/>
    <property type="project" value="UniProtKB-EC"/>
</dbReference>
<keyword evidence="2 5" id="KW-0808">Transferase</keyword>
<dbReference type="Pfam" id="PF05175">
    <property type="entry name" value="MTS"/>
    <property type="match status" value="1"/>
</dbReference>
<comment type="catalytic activity">
    <reaction evidence="4 5">
        <text>L-glutaminyl-[peptide chain release factor] + S-adenosyl-L-methionine = N(5)-methyl-L-glutaminyl-[peptide chain release factor] + S-adenosyl-L-homocysteine + H(+)</text>
        <dbReference type="Rhea" id="RHEA:42896"/>
        <dbReference type="Rhea" id="RHEA-COMP:10271"/>
        <dbReference type="Rhea" id="RHEA-COMP:10272"/>
        <dbReference type="ChEBI" id="CHEBI:15378"/>
        <dbReference type="ChEBI" id="CHEBI:30011"/>
        <dbReference type="ChEBI" id="CHEBI:57856"/>
        <dbReference type="ChEBI" id="CHEBI:59789"/>
        <dbReference type="ChEBI" id="CHEBI:61891"/>
        <dbReference type="EC" id="2.1.1.297"/>
    </reaction>
</comment>
<dbReference type="PANTHER" id="PTHR18895">
    <property type="entry name" value="HEMK METHYLTRANSFERASE"/>
    <property type="match status" value="1"/>
</dbReference>
<dbReference type="Gene3D" id="3.40.50.150">
    <property type="entry name" value="Vaccinia Virus protein VP39"/>
    <property type="match status" value="1"/>
</dbReference>
<comment type="similarity">
    <text evidence="5">Belongs to the protein N5-glutamine methyltransferase family. PrmC subfamily.</text>
</comment>
<dbReference type="HAMAP" id="MF_02126">
    <property type="entry name" value="RF_methyltr_PrmC"/>
    <property type="match status" value="1"/>
</dbReference>
<dbReference type="InterPro" id="IPR004556">
    <property type="entry name" value="HemK-like"/>
</dbReference>
<keyword evidence="1 5" id="KW-0489">Methyltransferase</keyword>
<dbReference type="InterPro" id="IPR040758">
    <property type="entry name" value="PrmC_N"/>
</dbReference>
<accession>A0A3A4QRQ3</accession>